<reference evidence="2" key="2">
    <citation type="journal article" date="2021" name="PeerJ">
        <title>Extensive microbial diversity within the chicken gut microbiome revealed by metagenomics and culture.</title>
        <authorList>
            <person name="Gilroy R."/>
            <person name="Ravi A."/>
            <person name="Getino M."/>
            <person name="Pursley I."/>
            <person name="Horton D.L."/>
            <person name="Alikhan N.F."/>
            <person name="Baker D."/>
            <person name="Gharbi K."/>
            <person name="Hall N."/>
            <person name="Watson M."/>
            <person name="Adriaenssens E.M."/>
            <person name="Foster-Nyarko E."/>
            <person name="Jarju S."/>
            <person name="Secka A."/>
            <person name="Antonio M."/>
            <person name="Oren A."/>
            <person name="Chaudhuri R.R."/>
            <person name="La Ragione R."/>
            <person name="Hildebrand F."/>
            <person name="Pallen M.J."/>
        </authorList>
    </citation>
    <scope>NUCLEOTIDE SEQUENCE</scope>
    <source>
        <strain evidence="2">10406</strain>
    </source>
</reference>
<reference evidence="2" key="1">
    <citation type="submission" date="2020-10" db="EMBL/GenBank/DDBJ databases">
        <authorList>
            <person name="Gilroy R."/>
        </authorList>
    </citation>
    <scope>NUCLEOTIDE SEQUENCE</scope>
    <source>
        <strain evidence="2">10406</strain>
    </source>
</reference>
<protein>
    <recommendedName>
        <fullName evidence="4">Transmembrane protein</fullName>
    </recommendedName>
</protein>
<sequence length="160" mass="17340">MKIRMSFGKFKTACLAVVMCAGVAVIVLDIVLLSGAVSSLTSGNTTLAAVSLAAGALVTVFAALIAFNSYYRFDDDELVSVIGFFVDRADYETADAIFVNNESKEIFLRYTPEGKAPVTVRFNISPARSAELLALLEKKCAFARVEFFDPPAKKQPPEKK</sequence>
<keyword evidence="1" id="KW-1133">Transmembrane helix</keyword>
<evidence type="ECO:0000313" key="3">
    <source>
        <dbReference type="Proteomes" id="UP000886857"/>
    </source>
</evidence>
<evidence type="ECO:0000256" key="1">
    <source>
        <dbReference type="SAM" id="Phobius"/>
    </source>
</evidence>
<feature type="transmembrane region" description="Helical" evidence="1">
    <location>
        <begin position="47"/>
        <end position="67"/>
    </location>
</feature>
<dbReference type="Proteomes" id="UP000886857">
    <property type="component" value="Unassembled WGS sequence"/>
</dbReference>
<name>A0A9D1N9R5_9FIRM</name>
<evidence type="ECO:0008006" key="4">
    <source>
        <dbReference type="Google" id="ProtNLM"/>
    </source>
</evidence>
<accession>A0A9D1N9R5</accession>
<comment type="caution">
    <text evidence="2">The sequence shown here is derived from an EMBL/GenBank/DDBJ whole genome shotgun (WGS) entry which is preliminary data.</text>
</comment>
<keyword evidence="1" id="KW-0472">Membrane</keyword>
<gene>
    <name evidence="2" type="ORF">IAC73_02430</name>
</gene>
<proteinExistence type="predicted"/>
<dbReference type="AlphaFoldDB" id="A0A9D1N9R5"/>
<dbReference type="EMBL" id="DVOE01000035">
    <property type="protein sequence ID" value="HIU98683.1"/>
    <property type="molecule type" value="Genomic_DNA"/>
</dbReference>
<evidence type="ECO:0000313" key="2">
    <source>
        <dbReference type="EMBL" id="HIU98683.1"/>
    </source>
</evidence>
<organism evidence="2 3">
    <name type="scientific">Candidatus Limadaptatus stercoripullorum</name>
    <dbReference type="NCBI Taxonomy" id="2840846"/>
    <lineage>
        <taxon>Bacteria</taxon>
        <taxon>Bacillati</taxon>
        <taxon>Bacillota</taxon>
        <taxon>Clostridia</taxon>
        <taxon>Eubacteriales</taxon>
        <taxon>Candidatus Limadaptatus</taxon>
    </lineage>
</organism>
<keyword evidence="1" id="KW-0812">Transmembrane</keyword>
<feature type="transmembrane region" description="Helical" evidence="1">
    <location>
        <begin position="12"/>
        <end position="35"/>
    </location>
</feature>